<comment type="caution">
    <text evidence="2">The sequence shown here is derived from an EMBL/GenBank/DDBJ whole genome shotgun (WGS) entry which is preliminary data.</text>
</comment>
<dbReference type="EMBL" id="JAAGNN010000018">
    <property type="protein sequence ID" value="KAF4077485.1"/>
    <property type="molecule type" value="Genomic_DNA"/>
</dbReference>
<dbReference type="Proteomes" id="UP000593565">
    <property type="component" value="Unassembled WGS sequence"/>
</dbReference>
<organism evidence="2 3">
    <name type="scientific">Ameiurus melas</name>
    <name type="common">Black bullhead</name>
    <name type="synonym">Silurus melas</name>
    <dbReference type="NCBI Taxonomy" id="219545"/>
    <lineage>
        <taxon>Eukaryota</taxon>
        <taxon>Metazoa</taxon>
        <taxon>Chordata</taxon>
        <taxon>Craniata</taxon>
        <taxon>Vertebrata</taxon>
        <taxon>Euteleostomi</taxon>
        <taxon>Actinopterygii</taxon>
        <taxon>Neopterygii</taxon>
        <taxon>Teleostei</taxon>
        <taxon>Ostariophysi</taxon>
        <taxon>Siluriformes</taxon>
        <taxon>Ictaluridae</taxon>
        <taxon>Ameiurus</taxon>
    </lineage>
</organism>
<feature type="compositionally biased region" description="Basic and acidic residues" evidence="1">
    <location>
        <begin position="54"/>
        <end position="83"/>
    </location>
</feature>
<feature type="region of interest" description="Disordered" evidence="1">
    <location>
        <begin position="15"/>
        <end position="105"/>
    </location>
</feature>
<protein>
    <submittedName>
        <fullName evidence="2">Uncharacterized protein</fullName>
    </submittedName>
</protein>
<dbReference type="AlphaFoldDB" id="A0A7J6A3P4"/>
<name>A0A7J6A3P4_AMEME</name>
<accession>A0A7J6A3P4</accession>
<evidence type="ECO:0000313" key="3">
    <source>
        <dbReference type="Proteomes" id="UP000593565"/>
    </source>
</evidence>
<keyword evidence="3" id="KW-1185">Reference proteome</keyword>
<feature type="compositionally biased region" description="Basic residues" evidence="1">
    <location>
        <begin position="84"/>
        <end position="96"/>
    </location>
</feature>
<proteinExistence type="predicted"/>
<evidence type="ECO:0000313" key="2">
    <source>
        <dbReference type="EMBL" id="KAF4077485.1"/>
    </source>
</evidence>
<evidence type="ECO:0000256" key="1">
    <source>
        <dbReference type="SAM" id="MobiDB-lite"/>
    </source>
</evidence>
<feature type="compositionally biased region" description="Basic residues" evidence="1">
    <location>
        <begin position="37"/>
        <end position="53"/>
    </location>
</feature>
<reference evidence="2 3" key="1">
    <citation type="submission" date="2020-02" db="EMBL/GenBank/DDBJ databases">
        <title>A chromosome-scale genome assembly of the black bullhead catfish (Ameiurus melas).</title>
        <authorList>
            <person name="Wen M."/>
            <person name="Zham M."/>
            <person name="Cabau C."/>
            <person name="Klopp C."/>
            <person name="Donnadieu C."/>
            <person name="Roques C."/>
            <person name="Bouchez O."/>
            <person name="Lampietro C."/>
            <person name="Jouanno E."/>
            <person name="Herpin A."/>
            <person name="Louis A."/>
            <person name="Berthelot C."/>
            <person name="Parey E."/>
            <person name="Roest-Crollius H."/>
            <person name="Braasch I."/>
            <person name="Postlethwait J."/>
            <person name="Robinson-Rechavi M."/>
            <person name="Echchiki A."/>
            <person name="Begum T."/>
            <person name="Montfort J."/>
            <person name="Schartl M."/>
            <person name="Bobe J."/>
            <person name="Guiguen Y."/>
        </authorList>
    </citation>
    <scope>NUCLEOTIDE SEQUENCE [LARGE SCALE GENOMIC DNA]</scope>
    <source>
        <strain evidence="2">M_S1</strain>
        <tissue evidence="2">Blood</tissue>
    </source>
</reference>
<gene>
    <name evidence="2" type="ORF">AMELA_G00208620</name>
</gene>
<sequence>MRARACSSLLHMLRRRGSPWPARADLQAGRKRERERWRRRLGSPLHPRRSGANRRKENRGEEKRRRDAAEGAERCSDSEELGRSRSHSRMARRHHTPPLSHPIMQ</sequence>